<dbReference type="GO" id="GO:0003724">
    <property type="term" value="F:RNA helicase activity"/>
    <property type="evidence" value="ECO:0007669"/>
    <property type="project" value="InterPro"/>
</dbReference>
<dbReference type="GO" id="GO:0003723">
    <property type="term" value="F:RNA binding"/>
    <property type="evidence" value="ECO:0007669"/>
    <property type="project" value="InterPro"/>
</dbReference>
<feature type="compositionally biased region" description="Low complexity" evidence="1">
    <location>
        <begin position="240"/>
        <end position="250"/>
    </location>
</feature>
<dbReference type="AlphaFoldDB" id="A0A813LNB4"/>
<protein>
    <recommendedName>
        <fullName evidence="2">DBP10 C-terminal domain-containing protein</fullName>
    </recommendedName>
</protein>
<name>A0A813LNB4_POLGL</name>
<organism evidence="3 4">
    <name type="scientific">Polarella glacialis</name>
    <name type="common">Dinoflagellate</name>
    <dbReference type="NCBI Taxonomy" id="89957"/>
    <lineage>
        <taxon>Eukaryota</taxon>
        <taxon>Sar</taxon>
        <taxon>Alveolata</taxon>
        <taxon>Dinophyceae</taxon>
        <taxon>Suessiales</taxon>
        <taxon>Suessiaceae</taxon>
        <taxon>Polarella</taxon>
    </lineage>
</organism>
<feature type="compositionally biased region" description="Basic and acidic residues" evidence="1">
    <location>
        <begin position="537"/>
        <end position="551"/>
    </location>
</feature>
<dbReference type="Proteomes" id="UP000626109">
    <property type="component" value="Unassembled WGS sequence"/>
</dbReference>
<feature type="domain" description="DBP10 C-terminal" evidence="2">
    <location>
        <begin position="334"/>
        <end position="400"/>
    </location>
</feature>
<dbReference type="EMBL" id="CAJNNW010036698">
    <property type="protein sequence ID" value="CAE8736813.1"/>
    <property type="molecule type" value="Genomic_DNA"/>
</dbReference>
<dbReference type="Pfam" id="PF08147">
    <property type="entry name" value="DBP10CT"/>
    <property type="match status" value="1"/>
</dbReference>
<feature type="compositionally biased region" description="Basic and acidic residues" evidence="1">
    <location>
        <begin position="502"/>
        <end position="523"/>
    </location>
</feature>
<gene>
    <name evidence="3" type="ORF">PGLA2088_LOCUS48482</name>
</gene>
<feature type="non-terminal residue" evidence="3">
    <location>
        <position position="1"/>
    </location>
</feature>
<evidence type="ECO:0000313" key="3">
    <source>
        <dbReference type="EMBL" id="CAE8736813.1"/>
    </source>
</evidence>
<evidence type="ECO:0000256" key="1">
    <source>
        <dbReference type="SAM" id="MobiDB-lite"/>
    </source>
</evidence>
<reference evidence="3" key="1">
    <citation type="submission" date="2021-02" db="EMBL/GenBank/DDBJ databases">
        <authorList>
            <person name="Dougan E. K."/>
            <person name="Rhodes N."/>
            <person name="Thang M."/>
            <person name="Chan C."/>
        </authorList>
    </citation>
    <scope>NUCLEOTIDE SEQUENCE</scope>
</reference>
<feature type="compositionally biased region" description="Basic residues" evidence="1">
    <location>
        <begin position="524"/>
        <end position="536"/>
    </location>
</feature>
<feature type="compositionally biased region" description="Polar residues" evidence="1">
    <location>
        <begin position="213"/>
        <end position="225"/>
    </location>
</feature>
<dbReference type="GO" id="GO:0005524">
    <property type="term" value="F:ATP binding"/>
    <property type="evidence" value="ECO:0007669"/>
    <property type="project" value="InterPro"/>
</dbReference>
<evidence type="ECO:0000259" key="2">
    <source>
        <dbReference type="SMART" id="SM01123"/>
    </source>
</evidence>
<proteinExistence type="predicted"/>
<feature type="compositionally biased region" description="Basic residues" evidence="1">
    <location>
        <begin position="252"/>
        <end position="265"/>
    </location>
</feature>
<feature type="region of interest" description="Disordered" evidence="1">
    <location>
        <begin position="470"/>
        <end position="587"/>
    </location>
</feature>
<dbReference type="SMART" id="SM01123">
    <property type="entry name" value="DBP10CT"/>
    <property type="match status" value="1"/>
</dbReference>
<feature type="region of interest" description="Disordered" evidence="1">
    <location>
        <begin position="196"/>
        <end position="307"/>
    </location>
</feature>
<dbReference type="GO" id="GO:0005634">
    <property type="term" value="C:nucleus"/>
    <property type="evidence" value="ECO:0007669"/>
    <property type="project" value="InterPro"/>
</dbReference>
<dbReference type="InterPro" id="IPR012541">
    <property type="entry name" value="DBP10_C"/>
</dbReference>
<evidence type="ECO:0000313" key="4">
    <source>
        <dbReference type="Proteomes" id="UP000626109"/>
    </source>
</evidence>
<sequence>SGLAVSLVTLEDLPYTIELMTFLGHKLQVADAKALADLAKAEVQNRVPLLGSMPGLDHEVETLNHLLNDDGTLIKSLYKSMMASYHLYNKTRPSASKSSVTRSKQMLEDCGGPARLQGLIHPAFHDADSATTHGRAIGAVGEAGADLSYIQELRGYRPKVEKIGNVLSTIAMRTMEQAKLDAFAVSSIRETAAAKDAMPTYGSDNEDDDVEPENSTTFGGSSPSSAGRKGLKRPLAGSEAATPVRAAPVKPVKPKGPRTSKRARKQSGPDTAGGDDPGDFEVTIDGADWNGKGPKSGKSQKMKEPDVQFYLSVDRDVREEAKEKGLEMEQYQMDLMPDDSSNIQKAKSVIRWDAKKKKYLPTMVSVDGKVLKGQRRNESGQIVKGEAEKSAIYNKWSKATKNRIQKIGELEEGVAAARTADPLGKLKKSQARTVEFGADGEVSGYGSLVPPEGEMVNGRLRKPIVPFHGTVEEKHLTHKQKRMFAKRSKEDGVSSKGSGKGKKSELKSVTELQKDKKQKDKNQLKQKPHLRKARSKANKESRMAMREERSMKFGAKTKAKMLIIEGPKKWVKKKAPPQKGYGSRSSF</sequence>
<accession>A0A813LNB4</accession>
<comment type="caution">
    <text evidence="3">The sequence shown here is derived from an EMBL/GenBank/DDBJ whole genome shotgun (WGS) entry which is preliminary data.</text>
</comment>
<feature type="compositionally biased region" description="Basic residues" evidence="1">
    <location>
        <begin position="476"/>
        <end position="486"/>
    </location>
</feature>